<gene>
    <name evidence="1" type="ORF">BU25DRAFT_443815</name>
</gene>
<dbReference type="Proteomes" id="UP000799754">
    <property type="component" value="Unassembled WGS sequence"/>
</dbReference>
<evidence type="ECO:0000313" key="1">
    <source>
        <dbReference type="EMBL" id="KAF2621373.1"/>
    </source>
</evidence>
<accession>A0ACB6RI02</accession>
<sequence>MAPTSYPMALAALVPLPFDIVFTALRFYIRSKRNAWGPDDWAMLVNLPFWTVSTVATIAMAWSGIGAYDASLTEYQYSNSLMWFYIFQEPWCFTLITIKCSIGFALIRIANGKKWIEKNWYTTMPGSCQDRSIQTSLSYAVAVVSILSDWIFAVLPIFLLWNVQLDWRVKCSVIGMLGLGVFASIAPIVRLKFLIGMNDQSRFLQNLGAILAWASAEMNVGMLVANLPACRPLLERMISRFSSWTGSGSRSFGAGKKPHARGTSRTGANGTTKQYLELDERPGSTTLQGYLKNGHKTGGTGIETRIYGDLDCESSVSLDRDDGSQKHIVDKPSVDGFHVNVHKDFKMEVSGGKQLPRATAPGGMV</sequence>
<name>A0ACB6RI02_9PLEO</name>
<reference evidence="1" key="1">
    <citation type="journal article" date="2020" name="Stud. Mycol.">
        <title>101 Dothideomycetes genomes: a test case for predicting lifestyles and emergence of pathogens.</title>
        <authorList>
            <person name="Haridas S."/>
            <person name="Albert R."/>
            <person name="Binder M."/>
            <person name="Bloem J."/>
            <person name="Labutti K."/>
            <person name="Salamov A."/>
            <person name="Andreopoulos B."/>
            <person name="Baker S."/>
            <person name="Barry K."/>
            <person name="Bills G."/>
            <person name="Bluhm B."/>
            <person name="Cannon C."/>
            <person name="Castanera R."/>
            <person name="Culley D."/>
            <person name="Daum C."/>
            <person name="Ezra D."/>
            <person name="Gonzalez J."/>
            <person name="Henrissat B."/>
            <person name="Kuo A."/>
            <person name="Liang C."/>
            <person name="Lipzen A."/>
            <person name="Lutzoni F."/>
            <person name="Magnuson J."/>
            <person name="Mondo S."/>
            <person name="Nolan M."/>
            <person name="Ohm R."/>
            <person name="Pangilinan J."/>
            <person name="Park H.-J."/>
            <person name="Ramirez L."/>
            <person name="Alfaro M."/>
            <person name="Sun H."/>
            <person name="Tritt A."/>
            <person name="Yoshinaga Y."/>
            <person name="Zwiers L.-H."/>
            <person name="Turgeon B."/>
            <person name="Goodwin S."/>
            <person name="Spatafora J."/>
            <person name="Crous P."/>
            <person name="Grigoriev I."/>
        </authorList>
    </citation>
    <scope>NUCLEOTIDE SEQUENCE</scope>
    <source>
        <strain evidence="1">CBS 525.71</strain>
    </source>
</reference>
<protein>
    <submittedName>
        <fullName evidence="1">Uncharacterized protein</fullName>
    </submittedName>
</protein>
<comment type="caution">
    <text evidence="1">The sequence shown here is derived from an EMBL/GenBank/DDBJ whole genome shotgun (WGS) entry which is preliminary data.</text>
</comment>
<keyword evidence="2" id="KW-1185">Reference proteome</keyword>
<organism evidence="1 2">
    <name type="scientific">Macroventuria anomochaeta</name>
    <dbReference type="NCBI Taxonomy" id="301207"/>
    <lineage>
        <taxon>Eukaryota</taxon>
        <taxon>Fungi</taxon>
        <taxon>Dikarya</taxon>
        <taxon>Ascomycota</taxon>
        <taxon>Pezizomycotina</taxon>
        <taxon>Dothideomycetes</taxon>
        <taxon>Pleosporomycetidae</taxon>
        <taxon>Pleosporales</taxon>
        <taxon>Pleosporineae</taxon>
        <taxon>Didymellaceae</taxon>
        <taxon>Macroventuria</taxon>
    </lineage>
</organism>
<proteinExistence type="predicted"/>
<evidence type="ECO:0000313" key="2">
    <source>
        <dbReference type="Proteomes" id="UP000799754"/>
    </source>
</evidence>
<dbReference type="EMBL" id="MU006756">
    <property type="protein sequence ID" value="KAF2621373.1"/>
    <property type="molecule type" value="Genomic_DNA"/>
</dbReference>